<protein>
    <recommendedName>
        <fullName evidence="2">Peptide methionine sulfoxide reductase MsrA</fullName>
        <shortName evidence="2">Protein-methionine-S-oxide reductase</shortName>
        <ecNumber evidence="2">1.8.4.11</ecNumber>
    </recommendedName>
    <alternativeName>
        <fullName evidence="2">Peptide-methionine (S)-S-oxide reductase</fullName>
        <shortName evidence="2">Peptide Met(O) reductase</shortName>
    </alternativeName>
</protein>
<feature type="active site" evidence="2">
    <location>
        <position position="13"/>
    </location>
</feature>
<dbReference type="EMBL" id="FOZK01000002">
    <property type="protein sequence ID" value="SFR99237.1"/>
    <property type="molecule type" value="Genomic_DNA"/>
</dbReference>
<keyword evidence="5" id="KW-1185">Reference proteome</keyword>
<feature type="domain" description="Peptide methionine sulphoxide reductase MsrA" evidence="3">
    <location>
        <begin position="6"/>
        <end position="156"/>
    </location>
</feature>
<accession>A0A1I6L731</accession>
<dbReference type="OrthoDB" id="7150at2157"/>
<evidence type="ECO:0000256" key="1">
    <source>
        <dbReference type="ARBA" id="ARBA00023002"/>
    </source>
</evidence>
<evidence type="ECO:0000259" key="3">
    <source>
        <dbReference type="Pfam" id="PF01625"/>
    </source>
</evidence>
<name>A0A1I6L731_9EURY</name>
<evidence type="ECO:0000256" key="2">
    <source>
        <dbReference type="HAMAP-Rule" id="MF_01401"/>
    </source>
</evidence>
<dbReference type="EC" id="1.8.4.11" evidence="2"/>
<evidence type="ECO:0000313" key="5">
    <source>
        <dbReference type="Proteomes" id="UP000199062"/>
    </source>
</evidence>
<dbReference type="Proteomes" id="UP000199062">
    <property type="component" value="Unassembled WGS sequence"/>
</dbReference>
<comment type="catalytic activity">
    <reaction evidence="2">
        <text>[thioredoxin]-disulfide + L-methionine + H2O = L-methionine (S)-S-oxide + [thioredoxin]-dithiol</text>
        <dbReference type="Rhea" id="RHEA:19993"/>
        <dbReference type="Rhea" id="RHEA-COMP:10698"/>
        <dbReference type="Rhea" id="RHEA-COMP:10700"/>
        <dbReference type="ChEBI" id="CHEBI:15377"/>
        <dbReference type="ChEBI" id="CHEBI:29950"/>
        <dbReference type="ChEBI" id="CHEBI:50058"/>
        <dbReference type="ChEBI" id="CHEBI:57844"/>
        <dbReference type="ChEBI" id="CHEBI:58772"/>
        <dbReference type="EC" id="1.8.4.11"/>
    </reaction>
</comment>
<dbReference type="AlphaFoldDB" id="A0A1I6L731"/>
<dbReference type="RefSeq" id="WP_089816559.1">
    <property type="nucleotide sequence ID" value="NZ_FOZK01000002.1"/>
</dbReference>
<dbReference type="GO" id="GO:0033744">
    <property type="term" value="F:L-methionine:thioredoxin-disulfide S-oxidoreductase activity"/>
    <property type="evidence" value="ECO:0007669"/>
    <property type="project" value="RHEA"/>
</dbReference>
<dbReference type="STRING" id="767519.SAMN05216559_2175"/>
<gene>
    <name evidence="2" type="primary">msrA</name>
    <name evidence="4" type="ORF">SAMN05216559_2175</name>
</gene>
<proteinExistence type="inferred from homology"/>
<dbReference type="SUPFAM" id="SSF55068">
    <property type="entry name" value="Peptide methionine sulfoxide reductase"/>
    <property type="match status" value="1"/>
</dbReference>
<organism evidence="4 5">
    <name type="scientific">Halomicrobium zhouii</name>
    <dbReference type="NCBI Taxonomy" id="767519"/>
    <lineage>
        <taxon>Archaea</taxon>
        <taxon>Methanobacteriati</taxon>
        <taxon>Methanobacteriota</taxon>
        <taxon>Stenosarchaea group</taxon>
        <taxon>Halobacteria</taxon>
        <taxon>Halobacteriales</taxon>
        <taxon>Haloarculaceae</taxon>
        <taxon>Halomicrobium</taxon>
    </lineage>
</organism>
<sequence>MTDTETATVAGGCFWCTEAVFKELAGVERVTSGYAGGHVEDPSYEAVCRGETGHAECVQVEYDPDVLSYEDVLTVFFSTHNPTTKDREGPDVGSQYRSAVFYHDEAQREAVEAFVDEIQSGYDDDIVTEIAPLETFYEAEEYHQDYFEKNPNDAYCSVNAAPKVEKVRKQFQELMAA</sequence>
<dbReference type="InterPro" id="IPR002569">
    <property type="entry name" value="Met_Sox_Rdtase_MsrA_dom"/>
</dbReference>
<comment type="catalytic activity">
    <reaction evidence="2">
        <text>L-methionyl-[protein] + [thioredoxin]-disulfide + H2O = L-methionyl-(S)-S-oxide-[protein] + [thioredoxin]-dithiol</text>
        <dbReference type="Rhea" id="RHEA:14217"/>
        <dbReference type="Rhea" id="RHEA-COMP:10698"/>
        <dbReference type="Rhea" id="RHEA-COMP:10700"/>
        <dbReference type="Rhea" id="RHEA-COMP:12313"/>
        <dbReference type="Rhea" id="RHEA-COMP:12315"/>
        <dbReference type="ChEBI" id="CHEBI:15377"/>
        <dbReference type="ChEBI" id="CHEBI:16044"/>
        <dbReference type="ChEBI" id="CHEBI:29950"/>
        <dbReference type="ChEBI" id="CHEBI:44120"/>
        <dbReference type="ChEBI" id="CHEBI:50058"/>
        <dbReference type="EC" id="1.8.4.11"/>
    </reaction>
</comment>
<dbReference type="PANTHER" id="PTHR43774">
    <property type="entry name" value="PEPTIDE METHIONINE SULFOXIDE REDUCTASE"/>
    <property type="match status" value="1"/>
</dbReference>
<dbReference type="Pfam" id="PF01625">
    <property type="entry name" value="PMSR"/>
    <property type="match status" value="1"/>
</dbReference>
<dbReference type="NCBIfam" id="TIGR00401">
    <property type="entry name" value="msrA"/>
    <property type="match status" value="1"/>
</dbReference>
<evidence type="ECO:0000313" key="4">
    <source>
        <dbReference type="EMBL" id="SFR99237.1"/>
    </source>
</evidence>
<keyword evidence="1 2" id="KW-0560">Oxidoreductase</keyword>
<comment type="similarity">
    <text evidence="2">Belongs to the MsrA Met sulfoxide reductase family.</text>
</comment>
<dbReference type="InterPro" id="IPR036509">
    <property type="entry name" value="Met_Sox_Rdtase_MsrA_sf"/>
</dbReference>
<reference evidence="4 5" key="1">
    <citation type="submission" date="2016-10" db="EMBL/GenBank/DDBJ databases">
        <authorList>
            <person name="de Groot N.N."/>
        </authorList>
    </citation>
    <scope>NUCLEOTIDE SEQUENCE [LARGE SCALE GENOMIC DNA]</scope>
    <source>
        <strain evidence="4 5">CGMCC 1.10457</strain>
    </source>
</reference>
<dbReference type="HAMAP" id="MF_01401">
    <property type="entry name" value="MsrA"/>
    <property type="match status" value="1"/>
</dbReference>
<dbReference type="GO" id="GO:0008113">
    <property type="term" value="F:peptide-methionine (S)-S-oxide reductase activity"/>
    <property type="evidence" value="ECO:0007669"/>
    <property type="project" value="UniProtKB-UniRule"/>
</dbReference>
<dbReference type="PANTHER" id="PTHR43774:SF1">
    <property type="entry name" value="PEPTIDE METHIONINE SULFOXIDE REDUCTASE MSRA 2"/>
    <property type="match status" value="1"/>
</dbReference>
<comment type="function">
    <text evidence="2">Has an important function as a repair enzyme for proteins that have been inactivated by oxidation. Catalyzes the reversible oxidation-reduction of methionine sulfoxide in proteins to methionine.</text>
</comment>
<dbReference type="Gene3D" id="3.30.1060.10">
    <property type="entry name" value="Peptide methionine sulphoxide reductase MsrA"/>
    <property type="match status" value="1"/>
</dbReference>